<dbReference type="PIRSF" id="PIRSF006092">
    <property type="entry name" value="GreA_GreB"/>
    <property type="match status" value="1"/>
</dbReference>
<evidence type="ECO:0000313" key="2">
    <source>
        <dbReference type="EMBL" id="MXO98286.1"/>
    </source>
</evidence>
<organism evidence="2 3">
    <name type="scientific">Croceibacterium xixiisoli</name>
    <dbReference type="NCBI Taxonomy" id="1476466"/>
    <lineage>
        <taxon>Bacteria</taxon>
        <taxon>Pseudomonadati</taxon>
        <taxon>Pseudomonadota</taxon>
        <taxon>Alphaproteobacteria</taxon>
        <taxon>Sphingomonadales</taxon>
        <taxon>Erythrobacteraceae</taxon>
        <taxon>Croceibacterium</taxon>
    </lineage>
</organism>
<dbReference type="SUPFAM" id="SSF54534">
    <property type="entry name" value="FKBP-like"/>
    <property type="match status" value="1"/>
</dbReference>
<dbReference type="NCBIfam" id="NF004396">
    <property type="entry name" value="PRK05753.1"/>
    <property type="match status" value="1"/>
</dbReference>
<reference evidence="2 3" key="1">
    <citation type="submission" date="2019-12" db="EMBL/GenBank/DDBJ databases">
        <title>Genomic-based taxomic classification of the family Erythrobacteraceae.</title>
        <authorList>
            <person name="Xu L."/>
        </authorList>
    </citation>
    <scope>NUCLEOTIDE SEQUENCE [LARGE SCALE GENOMIC DNA]</scope>
    <source>
        <strain evidence="2 3">S36</strain>
    </source>
</reference>
<protein>
    <submittedName>
        <fullName evidence="2">Nucleoside diphosphate kinase regulator</fullName>
    </submittedName>
</protein>
<dbReference type="GO" id="GO:0016301">
    <property type="term" value="F:kinase activity"/>
    <property type="evidence" value="ECO:0007669"/>
    <property type="project" value="UniProtKB-KW"/>
</dbReference>
<dbReference type="Proteomes" id="UP000469430">
    <property type="component" value="Unassembled WGS sequence"/>
</dbReference>
<dbReference type="OrthoDB" id="192847at2"/>
<dbReference type="GO" id="GO:0070063">
    <property type="term" value="F:RNA polymerase binding"/>
    <property type="evidence" value="ECO:0007669"/>
    <property type="project" value="InterPro"/>
</dbReference>
<dbReference type="InterPro" id="IPR023459">
    <property type="entry name" value="Tscrpt_elong_fac_GreA/B_fam"/>
</dbReference>
<dbReference type="GO" id="GO:0003677">
    <property type="term" value="F:DNA binding"/>
    <property type="evidence" value="ECO:0007669"/>
    <property type="project" value="InterPro"/>
</dbReference>
<sequence length="133" mass="14235">MAATQLTERPPIVLIESEADALSDLAFSIRSRNPTVANLLIEEIDRAETVDAAQIPADVVTMGSTVTFVDQKSGEQHRVQLVFPGDADLDAGRLSILTPVGAGLIGLRAGQSISWPDRTGKDRTLTIEQVIRG</sequence>
<proteinExistence type="predicted"/>
<accession>A0A6I4TQW2</accession>
<dbReference type="PANTHER" id="PTHR30437:SF5">
    <property type="entry name" value="REGULATOR OF NUCLEOSIDE DIPHOSPHATE KINASE"/>
    <property type="match status" value="1"/>
</dbReference>
<dbReference type="Pfam" id="PF01272">
    <property type="entry name" value="GreA_GreB"/>
    <property type="match status" value="1"/>
</dbReference>
<evidence type="ECO:0000259" key="1">
    <source>
        <dbReference type="Pfam" id="PF01272"/>
    </source>
</evidence>
<keyword evidence="2" id="KW-0418">Kinase</keyword>
<dbReference type="PANTHER" id="PTHR30437">
    <property type="entry name" value="TRANSCRIPTION ELONGATION FACTOR GREA"/>
    <property type="match status" value="1"/>
</dbReference>
<name>A0A6I4TQW2_9SPHN</name>
<keyword evidence="3" id="KW-1185">Reference proteome</keyword>
<dbReference type="EMBL" id="WTYJ01000001">
    <property type="protein sequence ID" value="MXO98286.1"/>
    <property type="molecule type" value="Genomic_DNA"/>
</dbReference>
<dbReference type="Gene3D" id="3.10.50.30">
    <property type="entry name" value="Transcription elongation factor, GreA/GreB, C-terminal domain"/>
    <property type="match status" value="1"/>
</dbReference>
<comment type="caution">
    <text evidence="2">The sequence shown here is derived from an EMBL/GenBank/DDBJ whole genome shotgun (WGS) entry which is preliminary data.</text>
</comment>
<keyword evidence="2" id="KW-0808">Transferase</keyword>
<dbReference type="InterPro" id="IPR036953">
    <property type="entry name" value="GreA/GreB_C_sf"/>
</dbReference>
<dbReference type="RefSeq" id="WP_161389939.1">
    <property type="nucleotide sequence ID" value="NZ_JBHSCP010000001.1"/>
</dbReference>
<gene>
    <name evidence="2" type="ORF">GRI97_04720</name>
</gene>
<feature type="domain" description="Transcription elongation factor GreA/GreB C-terminal" evidence="1">
    <location>
        <begin position="56"/>
        <end position="130"/>
    </location>
</feature>
<dbReference type="InterPro" id="IPR001437">
    <property type="entry name" value="Tscrpt_elong_fac_GreA/B_C"/>
</dbReference>
<dbReference type="GO" id="GO:0032784">
    <property type="term" value="P:regulation of DNA-templated transcription elongation"/>
    <property type="evidence" value="ECO:0007669"/>
    <property type="project" value="InterPro"/>
</dbReference>
<dbReference type="AlphaFoldDB" id="A0A6I4TQW2"/>
<dbReference type="GO" id="GO:0006354">
    <property type="term" value="P:DNA-templated transcription elongation"/>
    <property type="evidence" value="ECO:0007669"/>
    <property type="project" value="TreeGrafter"/>
</dbReference>
<evidence type="ECO:0000313" key="3">
    <source>
        <dbReference type="Proteomes" id="UP000469430"/>
    </source>
</evidence>